<evidence type="ECO:0000259" key="4">
    <source>
        <dbReference type="Pfam" id="PF04280"/>
    </source>
</evidence>
<organism evidence="5 6">
    <name type="scientific">Enterococcus faecalis ERV63</name>
    <dbReference type="NCBI Taxonomy" id="1134793"/>
    <lineage>
        <taxon>Bacteria</taxon>
        <taxon>Bacillati</taxon>
        <taxon>Bacillota</taxon>
        <taxon>Bacilli</taxon>
        <taxon>Lactobacillales</taxon>
        <taxon>Enterococcaceae</taxon>
        <taxon>Enterococcus</taxon>
    </lineage>
</organism>
<accession>A0AAV3GMF3</accession>
<feature type="compositionally biased region" description="Low complexity" evidence="1">
    <location>
        <begin position="44"/>
        <end position="61"/>
    </location>
</feature>
<evidence type="ECO:0000313" key="6">
    <source>
        <dbReference type="Proteomes" id="UP000004117"/>
    </source>
</evidence>
<feature type="region of interest" description="Disordered" evidence="1">
    <location>
        <begin position="44"/>
        <end position="76"/>
    </location>
</feature>
<proteinExistence type="predicted"/>
<dbReference type="InterPro" id="IPR032710">
    <property type="entry name" value="NTF2-like_dom_sf"/>
</dbReference>
<sequence length="252" mass="28292">MKGSKGEKMRKLILVFVGCAMAFCLWPNQAAAVAGGYGGGRVESPSGGNPSNGFSPSGDGSRSYVHHNETGTSNTTPLEGLISTVFFVLFGGTMIWQRRRRNQPVDEGAFQEMWAALPGTSKEKKALLKEIQQTFLEIQQAWDQENLSVVKDNYTEKLYQKHLAVLQANQQVGIRNHVKKVKVAPASNYHHISETSFSLMLHFSCIDYEEDTQSGRVLSGYKHQKQYFSQLWYFDYNPSLGKWQADFIQPKG</sequence>
<name>A0AAV3GMF3_ENTFL</name>
<gene>
    <name evidence="5" type="ORF">HMPREF1336_00760</name>
</gene>
<comment type="caution">
    <text evidence="5">The sequence shown here is derived from an EMBL/GenBank/DDBJ whole genome shotgun (WGS) entry which is preliminary data.</text>
</comment>
<keyword evidence="2" id="KW-0472">Membrane</keyword>
<evidence type="ECO:0000256" key="3">
    <source>
        <dbReference type="SAM" id="SignalP"/>
    </source>
</evidence>
<keyword evidence="2" id="KW-1133">Transmembrane helix</keyword>
<dbReference type="InterPro" id="IPR007379">
    <property type="entry name" value="Tim44-like_dom"/>
</dbReference>
<evidence type="ECO:0000313" key="5">
    <source>
        <dbReference type="EMBL" id="EJV18635.1"/>
    </source>
</evidence>
<feature type="transmembrane region" description="Helical" evidence="2">
    <location>
        <begin position="78"/>
        <end position="96"/>
    </location>
</feature>
<feature type="signal peptide" evidence="3">
    <location>
        <begin position="1"/>
        <end position="30"/>
    </location>
</feature>
<reference evidence="5 6" key="1">
    <citation type="submission" date="2012-04" db="EMBL/GenBank/DDBJ databases">
        <authorList>
            <person name="Weinstock G."/>
            <person name="Sodergren E."/>
            <person name="Lobos E.A."/>
            <person name="Fulton L."/>
            <person name="Fulton R."/>
            <person name="Courtney L."/>
            <person name="Fronick C."/>
            <person name="O'Laughlin M."/>
            <person name="Godfrey J."/>
            <person name="Wilson R.M."/>
            <person name="Miner T."/>
            <person name="Farmer C."/>
            <person name="Delehaunty K."/>
            <person name="Cordes M."/>
            <person name="Minx P."/>
            <person name="Tomlinson C."/>
            <person name="Chen J."/>
            <person name="Wollam A."/>
            <person name="Pepin K.H."/>
            <person name="Bhonagiri V."/>
            <person name="Zhang X."/>
            <person name="Suruliraj S."/>
            <person name="Warren W."/>
            <person name="Mitreva M."/>
            <person name="Mardis E.R."/>
            <person name="Wilson R.K."/>
        </authorList>
    </citation>
    <scope>NUCLEOTIDE SEQUENCE [LARGE SCALE GENOMIC DNA]</scope>
    <source>
        <strain evidence="5 6">ERV63</strain>
    </source>
</reference>
<keyword evidence="2" id="KW-0812">Transmembrane</keyword>
<dbReference type="EMBL" id="ALZR01000031">
    <property type="protein sequence ID" value="EJV18635.1"/>
    <property type="molecule type" value="Genomic_DNA"/>
</dbReference>
<dbReference type="Proteomes" id="UP000004117">
    <property type="component" value="Unassembled WGS sequence"/>
</dbReference>
<dbReference type="AlphaFoldDB" id="A0AAV3GMF3"/>
<protein>
    <recommendedName>
        <fullName evidence="4">Tim44-like domain-containing protein</fullName>
    </recommendedName>
</protein>
<dbReference type="Gene3D" id="3.10.450.240">
    <property type="match status" value="1"/>
</dbReference>
<feature type="domain" description="Tim44-like" evidence="4">
    <location>
        <begin position="124"/>
        <end position="235"/>
    </location>
</feature>
<dbReference type="Pfam" id="PF04280">
    <property type="entry name" value="Tim44"/>
    <property type="match status" value="1"/>
</dbReference>
<evidence type="ECO:0000256" key="2">
    <source>
        <dbReference type="SAM" id="Phobius"/>
    </source>
</evidence>
<dbReference type="SUPFAM" id="SSF54427">
    <property type="entry name" value="NTF2-like"/>
    <property type="match status" value="1"/>
</dbReference>
<keyword evidence="3" id="KW-0732">Signal</keyword>
<feature type="chain" id="PRO_5043785964" description="Tim44-like domain-containing protein" evidence="3">
    <location>
        <begin position="31"/>
        <end position="252"/>
    </location>
</feature>
<evidence type="ECO:0000256" key="1">
    <source>
        <dbReference type="SAM" id="MobiDB-lite"/>
    </source>
</evidence>